<dbReference type="Pfam" id="PF12913">
    <property type="entry name" value="SH3_6"/>
    <property type="match status" value="1"/>
</dbReference>
<evidence type="ECO:0000256" key="4">
    <source>
        <dbReference type="ARBA" id="ARBA00022807"/>
    </source>
</evidence>
<evidence type="ECO:0000259" key="8">
    <source>
        <dbReference type="Pfam" id="PF12914"/>
    </source>
</evidence>
<keyword evidence="10" id="KW-1185">Reference proteome</keyword>
<feature type="domain" description="SH3b1" evidence="7">
    <location>
        <begin position="141"/>
        <end position="189"/>
    </location>
</feature>
<dbReference type="GO" id="GO:0008234">
    <property type="term" value="F:cysteine-type peptidase activity"/>
    <property type="evidence" value="ECO:0007669"/>
    <property type="project" value="UniProtKB-KW"/>
</dbReference>
<dbReference type="Gene3D" id="3.90.1720.10">
    <property type="entry name" value="endopeptidase domain like (from Nostoc punctiforme)"/>
    <property type="match status" value="1"/>
</dbReference>
<accession>A0A1B1U7M3</accession>
<evidence type="ECO:0000259" key="7">
    <source>
        <dbReference type="Pfam" id="PF12913"/>
    </source>
</evidence>
<dbReference type="GO" id="GO:0006508">
    <property type="term" value="P:proteolysis"/>
    <property type="evidence" value="ECO:0007669"/>
    <property type="project" value="UniProtKB-KW"/>
</dbReference>
<dbReference type="InterPro" id="IPR026864">
    <property type="entry name" value="SH3b2-type_SH3"/>
</dbReference>
<dbReference type="InterPro" id="IPR038765">
    <property type="entry name" value="Papain-like_cys_pep_sf"/>
</dbReference>
<dbReference type="EMBL" id="CP016503">
    <property type="protein sequence ID" value="ANV98702.1"/>
    <property type="molecule type" value="Genomic_DNA"/>
</dbReference>
<keyword evidence="2" id="KW-0645">Protease</keyword>
<evidence type="ECO:0000256" key="3">
    <source>
        <dbReference type="ARBA" id="ARBA00022801"/>
    </source>
</evidence>
<gene>
    <name evidence="9" type="ORF">BBW65_00370</name>
</gene>
<reference evidence="10" key="1">
    <citation type="submission" date="2016-07" db="EMBL/GenBank/DDBJ databases">
        <authorList>
            <person name="Florea S."/>
            <person name="Webb J.S."/>
            <person name="Jaromczyk J."/>
            <person name="Schardl C.L."/>
        </authorList>
    </citation>
    <scope>NUCLEOTIDE SEQUENCE [LARGE SCALE GENOMIC DNA]</scope>
    <source>
        <strain evidence="10">MIT 01-6242</strain>
    </source>
</reference>
<feature type="domain" description="SH3b2-type SH3" evidence="8">
    <location>
        <begin position="197"/>
        <end position="237"/>
    </location>
</feature>
<dbReference type="Pfam" id="PF12914">
    <property type="entry name" value="SH3_7"/>
    <property type="match status" value="1"/>
</dbReference>
<evidence type="ECO:0000313" key="9">
    <source>
        <dbReference type="EMBL" id="ANV98702.1"/>
    </source>
</evidence>
<feature type="domain" description="NlpC/P60" evidence="5">
    <location>
        <begin position="289"/>
        <end position="371"/>
    </location>
</feature>
<evidence type="ECO:0000256" key="2">
    <source>
        <dbReference type="ARBA" id="ARBA00022670"/>
    </source>
</evidence>
<keyword evidence="3" id="KW-0378">Hydrolase</keyword>
<dbReference type="SUPFAM" id="SSF54001">
    <property type="entry name" value="Cysteine proteinases"/>
    <property type="match status" value="1"/>
</dbReference>
<dbReference type="InterPro" id="IPR000064">
    <property type="entry name" value="NLP_P60_dom"/>
</dbReference>
<proteinExistence type="inferred from homology"/>
<dbReference type="InterPro" id="IPR027017">
    <property type="entry name" value="P60_peptidase_YkfC"/>
</dbReference>
<keyword evidence="4" id="KW-0788">Thiol protease</keyword>
<dbReference type="PIRSF" id="PIRSF019015">
    <property type="entry name" value="P60_peptidase_YkfC"/>
    <property type="match status" value="1"/>
</dbReference>
<evidence type="ECO:0000259" key="6">
    <source>
        <dbReference type="Pfam" id="PF12912"/>
    </source>
</evidence>
<dbReference type="STRING" id="222136.BBW65_00370"/>
<feature type="domain" description="NLPC/P60 N-terminal" evidence="6">
    <location>
        <begin position="11"/>
        <end position="118"/>
    </location>
</feature>
<evidence type="ECO:0000259" key="5">
    <source>
        <dbReference type="Pfam" id="PF00877"/>
    </source>
</evidence>
<dbReference type="Proteomes" id="UP000092884">
    <property type="component" value="Chromosome"/>
</dbReference>
<dbReference type="Pfam" id="PF12912">
    <property type="entry name" value="N_NLPC_P60"/>
    <property type="match status" value="1"/>
</dbReference>
<protein>
    <submittedName>
        <fullName evidence="9">Uncharacterized protein</fullName>
    </submittedName>
</protein>
<comment type="similarity">
    <text evidence="1">Belongs to the peptidase C40 family.</text>
</comment>
<dbReference type="AlphaFoldDB" id="A0A1B1U7M3"/>
<organism evidence="9 10">
    <name type="scientific">Helicobacter enhydrae</name>
    <dbReference type="NCBI Taxonomy" id="222136"/>
    <lineage>
        <taxon>Bacteria</taxon>
        <taxon>Pseudomonadati</taxon>
        <taxon>Campylobacterota</taxon>
        <taxon>Epsilonproteobacteria</taxon>
        <taxon>Campylobacterales</taxon>
        <taxon>Helicobacteraceae</taxon>
        <taxon>Helicobacter</taxon>
    </lineage>
</organism>
<dbReference type="PROSITE" id="PS51257">
    <property type="entry name" value="PROKAR_LIPOPROTEIN"/>
    <property type="match status" value="1"/>
</dbReference>
<dbReference type="Pfam" id="PF00877">
    <property type="entry name" value="NLPC_P60"/>
    <property type="match status" value="1"/>
</dbReference>
<dbReference type="InterPro" id="IPR025606">
    <property type="entry name" value="NLPC/P60_N_dom"/>
</dbReference>
<name>A0A1B1U7M3_9HELI</name>
<sequence>MSKSMKRFCSLCIAVLFLYACSEHKDQEIADLKLPQDAMLYVTDQKPQNNAKQIQKLKEVYLAKFFAPFGDLKPNPNIDEVFWIQTSLKKNLGYSHNLEKFDQKDTQSLLQQMQIETYPNAMQKAIITKDTNVRAVPTLKPRFSKPNGYPFDRWQNSLIFYGTPVLITHYDSTKRFAHIQTEFVYGWVEVSDLALIDSAQIKQLEQSKAFVMPNRDDFNLYERNGAFATQARIGKLFVMAGEKQVWGFLRKSDGHLKMIKLPIKTDDFHSFPQAFSQVAVAGYINDLVGQKYGWGGMYEDRDCSAFVRDIYANFGLYLPRNSKAQGEYGTHQIRVEHLTMEEKRKIIIENAQPFATIFWLNGHIMMYIGRDSKGDIMVAHSAWSVQTQDAFGKREHKLGGVVITTLKPGNEFNGYVSRALTLGDRIKVINRLDQELQGF</sequence>
<dbReference type="InterPro" id="IPR039439">
    <property type="entry name" value="SH3b1_dom"/>
</dbReference>
<evidence type="ECO:0000256" key="1">
    <source>
        <dbReference type="ARBA" id="ARBA00007074"/>
    </source>
</evidence>
<evidence type="ECO:0000313" key="10">
    <source>
        <dbReference type="Proteomes" id="UP000092884"/>
    </source>
</evidence>
<dbReference type="KEGG" id="het:BBW65_00370"/>